<dbReference type="SUPFAM" id="SSF46894">
    <property type="entry name" value="C-terminal effector domain of the bipartite response regulators"/>
    <property type="match status" value="1"/>
</dbReference>
<protein>
    <submittedName>
        <fullName evidence="6">Response regulator transcription factor</fullName>
    </submittedName>
</protein>
<name>A0A940YGQ0_9BURK</name>
<dbReference type="GO" id="GO:0006355">
    <property type="term" value="P:regulation of DNA-templated transcription"/>
    <property type="evidence" value="ECO:0007669"/>
    <property type="project" value="InterPro"/>
</dbReference>
<evidence type="ECO:0000259" key="5">
    <source>
        <dbReference type="PROSITE" id="PS50110"/>
    </source>
</evidence>
<feature type="domain" description="Response regulatory" evidence="5">
    <location>
        <begin position="9"/>
        <end position="126"/>
    </location>
</feature>
<proteinExistence type="predicted"/>
<dbReference type="Proteomes" id="UP000678374">
    <property type="component" value="Unassembled WGS sequence"/>
</dbReference>
<keyword evidence="7" id="KW-1185">Reference proteome</keyword>
<dbReference type="InterPro" id="IPR000792">
    <property type="entry name" value="Tscrpt_reg_LuxR_C"/>
</dbReference>
<keyword evidence="1 3" id="KW-0597">Phosphoprotein</keyword>
<dbReference type="PANTHER" id="PTHR45566">
    <property type="entry name" value="HTH-TYPE TRANSCRIPTIONAL REGULATOR YHJB-RELATED"/>
    <property type="match status" value="1"/>
</dbReference>
<evidence type="ECO:0000256" key="1">
    <source>
        <dbReference type="ARBA" id="ARBA00022553"/>
    </source>
</evidence>
<evidence type="ECO:0000256" key="2">
    <source>
        <dbReference type="ARBA" id="ARBA00023125"/>
    </source>
</evidence>
<dbReference type="Gene3D" id="3.40.50.2300">
    <property type="match status" value="1"/>
</dbReference>
<organism evidence="6 7">
    <name type="scientific">Ideonella aquatica</name>
    <dbReference type="NCBI Taxonomy" id="2824119"/>
    <lineage>
        <taxon>Bacteria</taxon>
        <taxon>Pseudomonadati</taxon>
        <taxon>Pseudomonadota</taxon>
        <taxon>Betaproteobacteria</taxon>
        <taxon>Burkholderiales</taxon>
        <taxon>Sphaerotilaceae</taxon>
        <taxon>Ideonella</taxon>
    </lineage>
</organism>
<dbReference type="CDD" id="cd17535">
    <property type="entry name" value="REC_NarL-like"/>
    <property type="match status" value="1"/>
</dbReference>
<dbReference type="CDD" id="cd06170">
    <property type="entry name" value="LuxR_C_like"/>
    <property type="match status" value="1"/>
</dbReference>
<dbReference type="Pfam" id="PF00196">
    <property type="entry name" value="GerE"/>
    <property type="match status" value="1"/>
</dbReference>
<dbReference type="PRINTS" id="PR00038">
    <property type="entry name" value="HTHLUXR"/>
</dbReference>
<feature type="modified residue" description="4-aspartylphosphate" evidence="3">
    <location>
        <position position="61"/>
    </location>
</feature>
<sequence length="246" mass="25913">MVHAARLAKVLLVDDHPLILSALKAMIEQMQPGVLVTALSSAAALREALQNDGEQDLVLLDLQLGDAQGFDLLSTLRSGYPQLPVVVISASDRAVDVLAAIDLGAMGYLPKRMSTEALADALKLVMEGGIFVPPLPLADLMAVSGPGSVSAPDAVYAGKLSVDDLGITPRQTDVLHLLLQGLPNKDIARRLGLSVETVKDHVQAVLRSLGVSSRTQAVLAVSRMGASKRRLRIGEPSPDEGEPTPE</sequence>
<feature type="domain" description="HTH luxR-type" evidence="4">
    <location>
        <begin position="160"/>
        <end position="225"/>
    </location>
</feature>
<dbReference type="InterPro" id="IPR011006">
    <property type="entry name" value="CheY-like_superfamily"/>
</dbReference>
<comment type="caution">
    <text evidence="6">The sequence shown here is derived from an EMBL/GenBank/DDBJ whole genome shotgun (WGS) entry which is preliminary data.</text>
</comment>
<evidence type="ECO:0000313" key="7">
    <source>
        <dbReference type="Proteomes" id="UP000678374"/>
    </source>
</evidence>
<dbReference type="InterPro" id="IPR001789">
    <property type="entry name" value="Sig_transdc_resp-reg_receiver"/>
</dbReference>
<dbReference type="SMART" id="SM00448">
    <property type="entry name" value="REC"/>
    <property type="match status" value="1"/>
</dbReference>
<dbReference type="Gene3D" id="1.10.10.10">
    <property type="entry name" value="Winged helix-like DNA-binding domain superfamily/Winged helix DNA-binding domain"/>
    <property type="match status" value="1"/>
</dbReference>
<dbReference type="SMART" id="SM00421">
    <property type="entry name" value="HTH_LUXR"/>
    <property type="match status" value="1"/>
</dbReference>
<keyword evidence="2" id="KW-0238">DNA-binding</keyword>
<reference evidence="6" key="1">
    <citation type="submission" date="2021-04" db="EMBL/GenBank/DDBJ databases">
        <title>The genome sequence of Ideonella sp. 4Y11.</title>
        <authorList>
            <person name="Liu Y."/>
        </authorList>
    </citation>
    <scope>NUCLEOTIDE SEQUENCE</scope>
    <source>
        <strain evidence="6">4Y11</strain>
    </source>
</reference>
<dbReference type="EMBL" id="JAGQDE010000003">
    <property type="protein sequence ID" value="MBQ0958397.1"/>
    <property type="molecule type" value="Genomic_DNA"/>
</dbReference>
<evidence type="ECO:0000256" key="3">
    <source>
        <dbReference type="PROSITE-ProRule" id="PRU00169"/>
    </source>
</evidence>
<gene>
    <name evidence="6" type="ORF">KAK06_05450</name>
</gene>
<dbReference type="PROSITE" id="PS50043">
    <property type="entry name" value="HTH_LUXR_2"/>
    <property type="match status" value="1"/>
</dbReference>
<dbReference type="GO" id="GO:0003677">
    <property type="term" value="F:DNA binding"/>
    <property type="evidence" value="ECO:0007669"/>
    <property type="project" value="UniProtKB-KW"/>
</dbReference>
<dbReference type="AlphaFoldDB" id="A0A940YGQ0"/>
<dbReference type="Pfam" id="PF00072">
    <property type="entry name" value="Response_reg"/>
    <property type="match status" value="1"/>
</dbReference>
<dbReference type="SUPFAM" id="SSF52172">
    <property type="entry name" value="CheY-like"/>
    <property type="match status" value="1"/>
</dbReference>
<dbReference type="PANTHER" id="PTHR45566:SF1">
    <property type="entry name" value="HTH-TYPE TRANSCRIPTIONAL REGULATOR YHJB-RELATED"/>
    <property type="match status" value="1"/>
</dbReference>
<accession>A0A940YGQ0</accession>
<dbReference type="GO" id="GO:0000160">
    <property type="term" value="P:phosphorelay signal transduction system"/>
    <property type="evidence" value="ECO:0007669"/>
    <property type="project" value="InterPro"/>
</dbReference>
<evidence type="ECO:0000313" key="6">
    <source>
        <dbReference type="EMBL" id="MBQ0958397.1"/>
    </source>
</evidence>
<dbReference type="InterPro" id="IPR016032">
    <property type="entry name" value="Sig_transdc_resp-reg_C-effctor"/>
</dbReference>
<evidence type="ECO:0000259" key="4">
    <source>
        <dbReference type="PROSITE" id="PS50043"/>
    </source>
</evidence>
<dbReference type="InterPro" id="IPR058245">
    <property type="entry name" value="NreC/VraR/RcsB-like_REC"/>
</dbReference>
<dbReference type="InterPro" id="IPR036388">
    <property type="entry name" value="WH-like_DNA-bd_sf"/>
</dbReference>
<dbReference type="InterPro" id="IPR051015">
    <property type="entry name" value="EvgA-like"/>
</dbReference>
<dbReference type="RefSeq" id="WP_210800905.1">
    <property type="nucleotide sequence ID" value="NZ_JAGQDE010000003.1"/>
</dbReference>
<dbReference type="PROSITE" id="PS50110">
    <property type="entry name" value="RESPONSE_REGULATORY"/>
    <property type="match status" value="1"/>
</dbReference>